<evidence type="ECO:0000256" key="1">
    <source>
        <dbReference type="SAM" id="Phobius"/>
    </source>
</evidence>
<accession>H3ZN65</accession>
<dbReference type="HOGENOM" id="CLU_498426_0_0_2"/>
<keyword evidence="1" id="KW-0812">Transmembrane</keyword>
<feature type="transmembrane region" description="Helical" evidence="1">
    <location>
        <begin position="527"/>
        <end position="546"/>
    </location>
</feature>
<name>H3ZN65_THELN</name>
<evidence type="ECO:0000313" key="2">
    <source>
        <dbReference type="EMBL" id="EHR78617.1"/>
    </source>
</evidence>
<dbReference type="STRING" id="523849.OCC_05234"/>
<gene>
    <name evidence="2" type="ORF">OCC_05234</name>
</gene>
<dbReference type="PaxDb" id="523849-OCC_05234"/>
<dbReference type="OrthoDB" id="98342at2157"/>
<keyword evidence="1" id="KW-1133">Transmembrane helix</keyword>
<sequence length="550" mass="63070">MKNKMIVSQCIMALLFFTVLLPPINASSTAWCESCSQVVIANEGIFAYNGSDFIDLTWHLKTGITDPSDLREFISNVEVVTLGNLVLVYSNYHDSIYMGIYNGSVPIKMSPVVEWYSWGPKDIIVYNGSIFFVAESGGGPHYASDVVFQLDPQTLKVEKKWDLAWDAREAIAPDNAGNTPYAWVNLGLDKKGMLWAKVDMIFPNTTLYYLYNGTDFIMTNKTPKIHPYTAPYGTFKIEINRGLMYHLPTFYSLYVPTRYILVENKRRKDVTDEIKRLARSVEPLYPIMGFWDESRGEWIVTYLLYGLPLAYRVNKTCATPLDIDYLPLASYLGDYVVLGNGTLRWKNYTVEIPTIRQSGDTYYPWQEGYVSLELYQKNGHPVIALPWEVRQNESRRSKKGYLAYEVTEKGFLILNTTDERKLGKNLIPPRVFMGKWNNMTGVLIVSISNKTAFLITENGKIPVNFTVAKRTSHVVVGNDTFLFMTYHEAYVLPPWTEPIDVNKILEQSRKLNWECPKEKEDEWIKKVTPFAGVVTIAVFITLLIFLEKRK</sequence>
<keyword evidence="3" id="KW-1185">Reference proteome</keyword>
<keyword evidence="1" id="KW-0472">Membrane</keyword>
<proteinExistence type="predicted"/>
<dbReference type="GeneID" id="16548706"/>
<dbReference type="AlphaFoldDB" id="H3ZN65"/>
<organism evidence="2 3">
    <name type="scientific">Thermococcus litoralis (strain ATCC 51850 / DSM 5473 / JCM 8560 / NS-C)</name>
    <dbReference type="NCBI Taxonomy" id="523849"/>
    <lineage>
        <taxon>Archaea</taxon>
        <taxon>Methanobacteriati</taxon>
        <taxon>Methanobacteriota</taxon>
        <taxon>Thermococci</taxon>
        <taxon>Thermococcales</taxon>
        <taxon>Thermococcaceae</taxon>
        <taxon>Thermococcus</taxon>
    </lineage>
</organism>
<dbReference type="KEGG" id="tlt:OCC_05234"/>
<dbReference type="RefSeq" id="WP_004068131.1">
    <property type="nucleotide sequence ID" value="NC_022084.1"/>
</dbReference>
<reference evidence="2 3" key="1">
    <citation type="journal article" date="2012" name="J. Bacteriol.">
        <title>Genome sequence of the model hyperthermophilic archaeon Thermococcus litoralis NS-C.</title>
        <authorList>
            <person name="Gardner A.F."/>
            <person name="Kumar S."/>
            <person name="Perler F.B."/>
        </authorList>
    </citation>
    <scope>NUCLEOTIDE SEQUENCE [LARGE SCALE GENOMIC DNA]</scope>
    <source>
        <strain evidence="3">ATCC 51850 / DSM 5473 / JCM 8560 / NS-C</strain>
    </source>
</reference>
<evidence type="ECO:0000313" key="3">
    <source>
        <dbReference type="Proteomes" id="UP000015502"/>
    </source>
</evidence>
<protein>
    <submittedName>
        <fullName evidence="2">Uncharacterized protein</fullName>
    </submittedName>
</protein>
<dbReference type="Proteomes" id="UP000015502">
    <property type="component" value="Chromosome"/>
</dbReference>
<dbReference type="EMBL" id="CP006670">
    <property type="protein sequence ID" value="EHR78617.1"/>
    <property type="molecule type" value="Genomic_DNA"/>
</dbReference>